<dbReference type="InterPro" id="IPR000719">
    <property type="entry name" value="Prot_kinase_dom"/>
</dbReference>
<proteinExistence type="predicted"/>
<keyword evidence="3" id="KW-0418">Kinase</keyword>
<dbReference type="PROSITE" id="PS50011">
    <property type="entry name" value="PROTEIN_KINASE_DOM"/>
    <property type="match status" value="1"/>
</dbReference>
<name>A0A813JQV4_POLGL</name>
<feature type="domain" description="Protein kinase" evidence="6">
    <location>
        <begin position="579"/>
        <end position="836"/>
    </location>
</feature>
<dbReference type="SUPFAM" id="SSF56112">
    <property type="entry name" value="Protein kinase-like (PK-like)"/>
    <property type="match status" value="1"/>
</dbReference>
<comment type="caution">
    <text evidence="7">The sequence shown here is derived from an EMBL/GenBank/DDBJ whole genome shotgun (WGS) entry which is preliminary data.</text>
</comment>
<dbReference type="PROSITE" id="PS00108">
    <property type="entry name" value="PROTEIN_KINASE_ST"/>
    <property type="match status" value="1"/>
</dbReference>
<evidence type="ECO:0000313" key="8">
    <source>
        <dbReference type="Proteomes" id="UP000626109"/>
    </source>
</evidence>
<dbReference type="GO" id="GO:0005524">
    <property type="term" value="F:ATP binding"/>
    <property type="evidence" value="ECO:0007669"/>
    <property type="project" value="UniProtKB-KW"/>
</dbReference>
<reference evidence="7" key="1">
    <citation type="submission" date="2021-02" db="EMBL/GenBank/DDBJ databases">
        <authorList>
            <person name="Dougan E. K."/>
            <person name="Rhodes N."/>
            <person name="Thang M."/>
            <person name="Chan C."/>
        </authorList>
    </citation>
    <scope>NUCLEOTIDE SEQUENCE</scope>
</reference>
<sequence>MSHQRSDGQWPSQGPSQGPRSRRRRGSSEGPPCSGLMSPEAAGPLLDWRTTPLSIVQDAKDFLQGGLSPKTPSQRWLRTSLESCKPPFEGAEASPCAAYCLRASSAVSMASTAAPTPGSGSRAGSAFGFGLLSTLPPPGIRLPALTAAAARGLQVLGSRSSSASTSVCEGAGFFFSSLGLGFGFASSSASGLTPGSALSASSAGRAVASAGASTRAGAAEGGLLLSPSGGGLPSPPRTDPPRRRRSRGKKPSAIVVTHRGCSRGRAPAVPDSPLPLPPKAGKSLLQLPSDGSEDLDLGGAGIGMFEGSFYGLDELEELSPRLEAGSFGLDEASPGPPQVPPANFQGFGAEDSLLSPTNLAQHEVSPPGAADILQIASAFTDAGQATPVEAMAPGVLEEMGEAQPVDERELAQPVEERELVMVSESRTGQDALQAAECGHSEVAMDLDQIWSVTGAGTWMPEDAASLWPGAGWGSAPDAVDGPAALEVPDLVLPDQLGILRSRSDCDYWDESSHLGDSVDGRGRGADAAPTPAVLSASMNSKPFDAEQRELDLQRLELDDPRTSREDAAAGIIRGGAFTWVKGELIGRGSLGSVFKGLNRQTGQLMAAKEVLLDPRDQQEAKFRAALQNEIDLYKDMQHPNIVSYIGNDFINGRLYIYLEFMPGGSISQVLSQFGPLDESLMARYSGHLVKGLDYLHSRDPPVLHRDIKGANILVGLDRGVKLTDFGCSKRSGATAIHTLRGSVPWMAPEVMRQSGYGRKADIWSLGCLFIEMSTGAAPWGQFDNCLAAMVRIAMSEETPPMPGHLSPACVDLIRRCTSRSPEERPSAPQLLEHEFVAGGLYASAHDESWGN</sequence>
<dbReference type="GO" id="GO:0004672">
    <property type="term" value="F:protein kinase activity"/>
    <property type="evidence" value="ECO:0007669"/>
    <property type="project" value="InterPro"/>
</dbReference>
<dbReference type="Proteomes" id="UP000626109">
    <property type="component" value="Unassembled WGS sequence"/>
</dbReference>
<dbReference type="AlphaFoldDB" id="A0A813JQV4"/>
<evidence type="ECO:0000256" key="3">
    <source>
        <dbReference type="ARBA" id="ARBA00022777"/>
    </source>
</evidence>
<dbReference type="EMBL" id="CAJNNW010026715">
    <property type="protein sequence ID" value="CAE8687223.1"/>
    <property type="molecule type" value="Genomic_DNA"/>
</dbReference>
<evidence type="ECO:0000256" key="4">
    <source>
        <dbReference type="ARBA" id="ARBA00022840"/>
    </source>
</evidence>
<protein>
    <recommendedName>
        <fullName evidence="6">Protein kinase domain-containing protein</fullName>
    </recommendedName>
</protein>
<evidence type="ECO:0000259" key="6">
    <source>
        <dbReference type="PROSITE" id="PS50011"/>
    </source>
</evidence>
<dbReference type="InterPro" id="IPR050538">
    <property type="entry name" value="MAP_kinase_kinase_kinase"/>
</dbReference>
<accession>A0A813JQV4</accession>
<dbReference type="Gene3D" id="1.10.510.10">
    <property type="entry name" value="Transferase(Phosphotransferase) domain 1"/>
    <property type="match status" value="1"/>
</dbReference>
<dbReference type="InterPro" id="IPR008271">
    <property type="entry name" value="Ser/Thr_kinase_AS"/>
</dbReference>
<feature type="region of interest" description="Disordered" evidence="5">
    <location>
        <begin position="513"/>
        <end position="540"/>
    </location>
</feature>
<feature type="compositionally biased region" description="Low complexity" evidence="5">
    <location>
        <begin position="8"/>
        <end position="19"/>
    </location>
</feature>
<feature type="region of interest" description="Disordered" evidence="5">
    <location>
        <begin position="220"/>
        <end position="280"/>
    </location>
</feature>
<evidence type="ECO:0000256" key="1">
    <source>
        <dbReference type="ARBA" id="ARBA00022679"/>
    </source>
</evidence>
<feature type="compositionally biased region" description="Basic and acidic residues" evidence="5">
    <location>
        <begin position="513"/>
        <end position="524"/>
    </location>
</feature>
<dbReference type="PANTHER" id="PTHR48016">
    <property type="entry name" value="MAP KINASE KINASE KINASE SSK2-RELATED-RELATED"/>
    <property type="match status" value="1"/>
</dbReference>
<organism evidence="7 8">
    <name type="scientific">Polarella glacialis</name>
    <name type="common">Dinoflagellate</name>
    <dbReference type="NCBI Taxonomy" id="89957"/>
    <lineage>
        <taxon>Eukaryota</taxon>
        <taxon>Sar</taxon>
        <taxon>Alveolata</taxon>
        <taxon>Dinophyceae</taxon>
        <taxon>Suessiales</taxon>
        <taxon>Suessiaceae</taxon>
        <taxon>Polarella</taxon>
    </lineage>
</organism>
<evidence type="ECO:0000313" key="7">
    <source>
        <dbReference type="EMBL" id="CAE8687223.1"/>
    </source>
</evidence>
<keyword evidence="2" id="KW-0547">Nucleotide-binding</keyword>
<dbReference type="CDD" id="cd06606">
    <property type="entry name" value="STKc_MAPKKK"/>
    <property type="match status" value="1"/>
</dbReference>
<evidence type="ECO:0000256" key="2">
    <source>
        <dbReference type="ARBA" id="ARBA00022741"/>
    </source>
</evidence>
<keyword evidence="1" id="KW-0808">Transferase</keyword>
<feature type="region of interest" description="Disordered" evidence="5">
    <location>
        <begin position="1"/>
        <end position="44"/>
    </location>
</feature>
<dbReference type="Pfam" id="PF00069">
    <property type="entry name" value="Pkinase"/>
    <property type="match status" value="1"/>
</dbReference>
<dbReference type="PANTHER" id="PTHR48016:SF56">
    <property type="entry name" value="MAPKK KINASE"/>
    <property type="match status" value="1"/>
</dbReference>
<dbReference type="SMART" id="SM00220">
    <property type="entry name" value="S_TKc"/>
    <property type="match status" value="1"/>
</dbReference>
<evidence type="ECO:0000256" key="5">
    <source>
        <dbReference type="SAM" id="MobiDB-lite"/>
    </source>
</evidence>
<keyword evidence="4" id="KW-0067">ATP-binding</keyword>
<dbReference type="InterPro" id="IPR011009">
    <property type="entry name" value="Kinase-like_dom_sf"/>
</dbReference>
<gene>
    <name evidence="7" type="ORF">PGLA2088_LOCUS25371</name>
</gene>